<proteinExistence type="predicted"/>
<evidence type="ECO:0000313" key="1">
    <source>
        <dbReference type="EMBL" id="SVB84755.1"/>
    </source>
</evidence>
<dbReference type="AlphaFoldDB" id="A0A382HCF6"/>
<dbReference type="EMBL" id="UINC01060346">
    <property type="protein sequence ID" value="SVB84755.1"/>
    <property type="molecule type" value="Genomic_DNA"/>
</dbReference>
<organism evidence="1">
    <name type="scientific">marine metagenome</name>
    <dbReference type="NCBI Taxonomy" id="408172"/>
    <lineage>
        <taxon>unclassified sequences</taxon>
        <taxon>metagenomes</taxon>
        <taxon>ecological metagenomes</taxon>
    </lineage>
</organism>
<name>A0A382HCF6_9ZZZZ</name>
<protein>
    <submittedName>
        <fullName evidence="1">Uncharacterized protein</fullName>
    </submittedName>
</protein>
<reference evidence="1" key="1">
    <citation type="submission" date="2018-05" db="EMBL/GenBank/DDBJ databases">
        <authorList>
            <person name="Lanie J.A."/>
            <person name="Ng W.-L."/>
            <person name="Kazmierczak K.M."/>
            <person name="Andrzejewski T.M."/>
            <person name="Davidsen T.M."/>
            <person name="Wayne K.J."/>
            <person name="Tettelin H."/>
            <person name="Glass J.I."/>
            <person name="Rusch D."/>
            <person name="Podicherti R."/>
            <person name="Tsui H.-C.T."/>
            <person name="Winkler M.E."/>
        </authorList>
    </citation>
    <scope>NUCLEOTIDE SEQUENCE</scope>
</reference>
<feature type="non-terminal residue" evidence="1">
    <location>
        <position position="86"/>
    </location>
</feature>
<sequence length="86" mass="9436">MVGPVMLPYQLTICGLNELSEVIPSGISHVISILDPDWPIPSELASVGADKRAVFHFDDVTIPKEGRMVPGIADIENLLDWGRRLL</sequence>
<accession>A0A382HCF6</accession>
<gene>
    <name evidence="1" type="ORF">METZ01_LOCUS237609</name>
</gene>